<dbReference type="Gene3D" id="3.40.50.720">
    <property type="entry name" value="NAD(P)-binding Rossmann-like Domain"/>
    <property type="match status" value="1"/>
</dbReference>
<dbReference type="SUPFAM" id="SSF51735">
    <property type="entry name" value="NAD(P)-binding Rossmann-fold domains"/>
    <property type="match status" value="1"/>
</dbReference>
<dbReference type="PANTHER" id="PTHR48079:SF6">
    <property type="entry name" value="NAD(P)-BINDING DOMAIN-CONTAINING PROTEIN-RELATED"/>
    <property type="match status" value="1"/>
</dbReference>
<evidence type="ECO:0000259" key="1">
    <source>
        <dbReference type="Pfam" id="PF01370"/>
    </source>
</evidence>
<comment type="caution">
    <text evidence="2">The sequence shown here is derived from an EMBL/GenBank/DDBJ whole genome shotgun (WGS) entry which is preliminary data.</text>
</comment>
<reference evidence="2 3" key="1">
    <citation type="submission" date="2021-01" db="EMBL/GenBank/DDBJ databases">
        <title>Whole genome shotgun sequence of Actinoplanes humidus NBRC 14915.</title>
        <authorList>
            <person name="Komaki H."/>
            <person name="Tamura T."/>
        </authorList>
    </citation>
    <scope>NUCLEOTIDE SEQUENCE [LARGE SCALE GENOMIC DNA]</scope>
    <source>
        <strain evidence="2 3">NBRC 14915</strain>
    </source>
</reference>
<dbReference type="Pfam" id="PF01370">
    <property type="entry name" value="Epimerase"/>
    <property type="match status" value="1"/>
</dbReference>
<dbReference type="PANTHER" id="PTHR48079">
    <property type="entry name" value="PROTEIN YEEZ"/>
    <property type="match status" value="1"/>
</dbReference>
<dbReference type="InterPro" id="IPR036291">
    <property type="entry name" value="NAD(P)-bd_dom_sf"/>
</dbReference>
<feature type="domain" description="NAD-dependent epimerase/dehydratase" evidence="1">
    <location>
        <begin position="5"/>
        <end position="242"/>
    </location>
</feature>
<dbReference type="InterPro" id="IPR051783">
    <property type="entry name" value="NAD(P)-dependent_oxidoreduct"/>
</dbReference>
<organism evidence="2 3">
    <name type="scientific">Winogradskya humida</name>
    <dbReference type="NCBI Taxonomy" id="113566"/>
    <lineage>
        <taxon>Bacteria</taxon>
        <taxon>Bacillati</taxon>
        <taxon>Actinomycetota</taxon>
        <taxon>Actinomycetes</taxon>
        <taxon>Micromonosporales</taxon>
        <taxon>Micromonosporaceae</taxon>
        <taxon>Winogradskya</taxon>
    </lineage>
</organism>
<gene>
    <name evidence="2" type="ORF">Ahu01nite_048830</name>
</gene>
<sequence length="361" mass="38816">MGMRVVIIGATGNAGTALLRRLRNEPGIDLAGVVRRVPPGTSQPYDTVEWHSCDIAAPGAQTRLTEIFRGADAVVHLGWQIQPSHDQRRLFEANVLGSSAVVEGVLRAGVPTLVFASSVGVYAPGPKNAYVTEAFPRTGVPGSSYSRHKVLVENLLDRVESDHPTLRVVRLRPGLIFQRDVGAELARYFAGPLLPARLLRYGRIPVIPAHPGLRMQAVHADDLADAYARVLTSDVRGAFNVAAGPVLDPSVAARTFHGVEVPIPGAVLRGAADATWRLRLQPVDVGWVKLALKAPLMSCDRIAEELGWRPMTNSVHALKEVITGMAYRAHTDAPPLSDEKDLPGRLGGVLRGRLPGTGNPY</sequence>
<proteinExistence type="predicted"/>
<name>A0ABQ3ZT51_9ACTN</name>
<protein>
    <submittedName>
        <fullName evidence="2">NAD-dependent epimerase</fullName>
    </submittedName>
</protein>
<dbReference type="Proteomes" id="UP000603200">
    <property type="component" value="Unassembled WGS sequence"/>
</dbReference>
<accession>A0ABQ3ZT51</accession>
<evidence type="ECO:0000313" key="2">
    <source>
        <dbReference type="EMBL" id="GIE21781.1"/>
    </source>
</evidence>
<dbReference type="InterPro" id="IPR001509">
    <property type="entry name" value="Epimerase_deHydtase"/>
</dbReference>
<evidence type="ECO:0000313" key="3">
    <source>
        <dbReference type="Proteomes" id="UP000603200"/>
    </source>
</evidence>
<dbReference type="EMBL" id="BOMN01000060">
    <property type="protein sequence ID" value="GIE21781.1"/>
    <property type="molecule type" value="Genomic_DNA"/>
</dbReference>
<keyword evidence="3" id="KW-1185">Reference proteome</keyword>